<keyword evidence="2" id="KW-1133">Transmembrane helix</keyword>
<feature type="transmembrane region" description="Helical" evidence="2">
    <location>
        <begin position="51"/>
        <end position="72"/>
    </location>
</feature>
<evidence type="ECO:0000256" key="1">
    <source>
        <dbReference type="SAM" id="Coils"/>
    </source>
</evidence>
<keyword evidence="5" id="KW-1185">Reference proteome</keyword>
<feature type="transmembrane region" description="Helical" evidence="2">
    <location>
        <begin position="21"/>
        <end position="39"/>
    </location>
</feature>
<dbReference type="OrthoDB" id="1443721at2"/>
<evidence type="ECO:0000313" key="5">
    <source>
        <dbReference type="Proteomes" id="UP000298517"/>
    </source>
</evidence>
<keyword evidence="2" id="KW-0472">Membrane</keyword>
<keyword evidence="1" id="KW-0175">Coiled coil</keyword>
<sequence length="134" mass="16530">MMKEQHELYENARHRIKQKKRLYLHFIVFLVGSVFLIILNKFLNIWEQFDWFVWAILIWLFFFILHVINVYVTNKFMNKEWERKQTEKLVLKQELKIAKLEKEIAQEIKLKAESEQYASEVKNKEELPKKTKNE</sequence>
<dbReference type="RefSeq" id="WP_134248588.1">
    <property type="nucleotide sequence ID" value="NZ_SNQI01000004.1"/>
</dbReference>
<dbReference type="AlphaFoldDB" id="A0A4Y8ARN9"/>
<evidence type="ECO:0000313" key="4">
    <source>
        <dbReference type="EMBL" id="TEW72884.1"/>
    </source>
</evidence>
<evidence type="ECO:0000259" key="3">
    <source>
        <dbReference type="Pfam" id="PF13239"/>
    </source>
</evidence>
<evidence type="ECO:0000256" key="2">
    <source>
        <dbReference type="SAM" id="Phobius"/>
    </source>
</evidence>
<feature type="domain" description="2TM" evidence="3">
    <location>
        <begin position="11"/>
        <end position="90"/>
    </location>
</feature>
<protein>
    <submittedName>
        <fullName evidence="4">2TM domain-containing protein</fullName>
    </submittedName>
</protein>
<accession>A0A4Y8ARN9</accession>
<keyword evidence="2" id="KW-0812">Transmembrane</keyword>
<comment type="caution">
    <text evidence="4">The sequence shown here is derived from an EMBL/GenBank/DDBJ whole genome shotgun (WGS) entry which is preliminary data.</text>
</comment>
<dbReference type="InterPro" id="IPR025698">
    <property type="entry name" value="2TM_dom"/>
</dbReference>
<name>A0A4Y8ARN9_9FLAO</name>
<dbReference type="Proteomes" id="UP000298517">
    <property type="component" value="Unassembled WGS sequence"/>
</dbReference>
<proteinExistence type="predicted"/>
<gene>
    <name evidence="4" type="ORF">E2488_11855</name>
</gene>
<dbReference type="EMBL" id="SNQI01000004">
    <property type="protein sequence ID" value="TEW72884.1"/>
    <property type="molecule type" value="Genomic_DNA"/>
</dbReference>
<organism evidence="4 5">
    <name type="scientific">Gramella jeungdoensis</name>
    <dbReference type="NCBI Taxonomy" id="708091"/>
    <lineage>
        <taxon>Bacteria</taxon>
        <taxon>Pseudomonadati</taxon>
        <taxon>Bacteroidota</taxon>
        <taxon>Flavobacteriia</taxon>
        <taxon>Flavobacteriales</taxon>
        <taxon>Flavobacteriaceae</taxon>
        <taxon>Christiangramia</taxon>
    </lineage>
</organism>
<reference evidence="4 5" key="1">
    <citation type="journal article" date="2011" name="J. Microbiol.">
        <title>Gramella jeungdoensis sp. nov., isolated from a solar saltern in Korea.</title>
        <authorList>
            <person name="Joung Y."/>
            <person name="Kim H."/>
            <person name="Jang T."/>
            <person name="Ahn T.S."/>
            <person name="Joh K."/>
        </authorList>
    </citation>
    <scope>NUCLEOTIDE SEQUENCE [LARGE SCALE GENOMIC DNA]</scope>
    <source>
        <strain evidence="4 5">KCTC 23123</strain>
    </source>
</reference>
<feature type="coiled-coil region" evidence="1">
    <location>
        <begin position="83"/>
        <end position="117"/>
    </location>
</feature>
<dbReference type="Pfam" id="PF13239">
    <property type="entry name" value="2TM"/>
    <property type="match status" value="1"/>
</dbReference>